<dbReference type="Gene3D" id="3.40.1760.10">
    <property type="entry name" value="YfbM-like super family"/>
    <property type="match status" value="1"/>
</dbReference>
<dbReference type="SUPFAM" id="SSF111069">
    <property type="entry name" value="Hypothetical protein yfbM"/>
    <property type="match status" value="1"/>
</dbReference>
<proteinExistence type="predicted"/>
<dbReference type="Pfam" id="PF08974">
    <property type="entry name" value="DUF1877"/>
    <property type="match status" value="1"/>
</dbReference>
<name>A0A5S4GK23_9ACTN</name>
<protein>
    <submittedName>
        <fullName evidence="1">DUF1877 family protein</fullName>
    </submittedName>
</protein>
<evidence type="ECO:0000313" key="2">
    <source>
        <dbReference type="Proteomes" id="UP000305238"/>
    </source>
</evidence>
<sequence>MLGVHFAVSADQERLLLAAGDEGGAYPLSHAVLGGRHMHEDYYVVYVTAAEVRDVADELQRVEKVWLRRRFDAIDDPEYRGSLDDDDFEYTWENFVEVRGLFERAAEAGRAAIFTAT</sequence>
<organism evidence="1 2">
    <name type="scientific">Actinomadura geliboluensis</name>
    <dbReference type="NCBI Taxonomy" id="882440"/>
    <lineage>
        <taxon>Bacteria</taxon>
        <taxon>Bacillati</taxon>
        <taxon>Actinomycetota</taxon>
        <taxon>Actinomycetes</taxon>
        <taxon>Streptosporangiales</taxon>
        <taxon>Thermomonosporaceae</taxon>
        <taxon>Actinomadura</taxon>
    </lineage>
</organism>
<dbReference type="Proteomes" id="UP000305238">
    <property type="component" value="Unassembled WGS sequence"/>
</dbReference>
<dbReference type="InterPro" id="IPR015068">
    <property type="entry name" value="DUF1877"/>
</dbReference>
<reference evidence="1 2" key="1">
    <citation type="submission" date="2019-05" db="EMBL/GenBank/DDBJ databases">
        <title>Draft genome sequence of Actinomadura geliboluensis A8036.</title>
        <authorList>
            <person name="Saricaoglu S."/>
            <person name="Isik K."/>
        </authorList>
    </citation>
    <scope>NUCLEOTIDE SEQUENCE [LARGE SCALE GENOMIC DNA]</scope>
    <source>
        <strain evidence="1 2">A8036</strain>
    </source>
</reference>
<comment type="caution">
    <text evidence="1">The sequence shown here is derived from an EMBL/GenBank/DDBJ whole genome shotgun (WGS) entry which is preliminary data.</text>
</comment>
<accession>A0A5S4GK23</accession>
<dbReference type="OrthoDB" id="1821531at2"/>
<evidence type="ECO:0000313" key="1">
    <source>
        <dbReference type="EMBL" id="TMR26640.1"/>
    </source>
</evidence>
<dbReference type="EMBL" id="VCKZ01000543">
    <property type="protein sequence ID" value="TMR26640.1"/>
    <property type="molecule type" value="Genomic_DNA"/>
</dbReference>
<dbReference type="AlphaFoldDB" id="A0A5S4GK23"/>
<dbReference type="RefSeq" id="WP_138641840.1">
    <property type="nucleotide sequence ID" value="NZ_JASWDG010000003.1"/>
</dbReference>
<keyword evidence="2" id="KW-1185">Reference proteome</keyword>
<dbReference type="InterPro" id="IPR035944">
    <property type="entry name" value="YfbM-like_sf"/>
</dbReference>
<gene>
    <name evidence="1" type="ORF">ETD96_40825</name>
</gene>